<keyword evidence="2 5" id="KW-0812">Transmembrane</keyword>
<evidence type="ECO:0000313" key="7">
    <source>
        <dbReference type="EMBL" id="NJR80299.1"/>
    </source>
</evidence>
<feature type="transmembrane region" description="Helical" evidence="5">
    <location>
        <begin position="48"/>
        <end position="68"/>
    </location>
</feature>
<evidence type="ECO:0000256" key="4">
    <source>
        <dbReference type="ARBA" id="ARBA00023136"/>
    </source>
</evidence>
<feature type="transmembrane region" description="Helical" evidence="5">
    <location>
        <begin position="398"/>
        <end position="425"/>
    </location>
</feature>
<feature type="domain" description="Major facilitator superfamily (MFS) profile" evidence="6">
    <location>
        <begin position="14"/>
        <end position="464"/>
    </location>
</feature>
<feature type="transmembrane region" description="Helical" evidence="5">
    <location>
        <begin position="274"/>
        <end position="298"/>
    </location>
</feature>
<evidence type="ECO:0000256" key="3">
    <source>
        <dbReference type="ARBA" id="ARBA00022989"/>
    </source>
</evidence>
<feature type="transmembrane region" description="Helical" evidence="5">
    <location>
        <begin position="310"/>
        <end position="331"/>
    </location>
</feature>
<organism evidence="7 8">
    <name type="scientific">Sphingomonas corticis</name>
    <dbReference type="NCBI Taxonomy" id="2722791"/>
    <lineage>
        <taxon>Bacteria</taxon>
        <taxon>Pseudomonadati</taxon>
        <taxon>Pseudomonadota</taxon>
        <taxon>Alphaproteobacteria</taxon>
        <taxon>Sphingomonadales</taxon>
        <taxon>Sphingomonadaceae</taxon>
        <taxon>Sphingomonas</taxon>
    </lineage>
</organism>
<feature type="transmembrane region" description="Helical" evidence="5">
    <location>
        <begin position="338"/>
        <end position="357"/>
    </location>
</feature>
<dbReference type="Gene3D" id="1.20.1250.20">
    <property type="entry name" value="MFS general substrate transporter like domains"/>
    <property type="match status" value="1"/>
</dbReference>
<dbReference type="PANTHER" id="PTHR42718:SF39">
    <property type="entry name" value="ACTINORHODIN TRANSPORTER-RELATED"/>
    <property type="match status" value="1"/>
</dbReference>
<dbReference type="Proteomes" id="UP000732399">
    <property type="component" value="Unassembled WGS sequence"/>
</dbReference>
<name>A0ABX1CQW1_9SPHN</name>
<dbReference type="SUPFAM" id="SSF103473">
    <property type="entry name" value="MFS general substrate transporter"/>
    <property type="match status" value="1"/>
</dbReference>
<dbReference type="PROSITE" id="PS50850">
    <property type="entry name" value="MFS"/>
    <property type="match status" value="1"/>
</dbReference>
<comment type="caution">
    <text evidence="7">The sequence shown here is derived from an EMBL/GenBank/DDBJ whole genome shotgun (WGS) entry which is preliminary data.</text>
</comment>
<feature type="transmembrane region" description="Helical" evidence="5">
    <location>
        <begin position="204"/>
        <end position="224"/>
    </location>
</feature>
<comment type="subcellular location">
    <subcellularLocation>
        <location evidence="1">Membrane</location>
        <topology evidence="1">Multi-pass membrane protein</topology>
    </subcellularLocation>
</comment>
<dbReference type="Pfam" id="PF07690">
    <property type="entry name" value="MFS_1"/>
    <property type="match status" value="1"/>
</dbReference>
<feature type="transmembrane region" description="Helical" evidence="5">
    <location>
        <begin position="437"/>
        <end position="462"/>
    </location>
</feature>
<feature type="transmembrane region" description="Helical" evidence="5">
    <location>
        <begin position="369"/>
        <end position="391"/>
    </location>
</feature>
<feature type="transmembrane region" description="Helical" evidence="5">
    <location>
        <begin position="12"/>
        <end position="36"/>
    </location>
</feature>
<feature type="transmembrane region" description="Helical" evidence="5">
    <location>
        <begin position="230"/>
        <end position="253"/>
    </location>
</feature>
<dbReference type="InterPro" id="IPR011701">
    <property type="entry name" value="MFS"/>
</dbReference>
<evidence type="ECO:0000256" key="5">
    <source>
        <dbReference type="SAM" id="Phobius"/>
    </source>
</evidence>
<dbReference type="EMBL" id="JAAVJH010000015">
    <property type="protein sequence ID" value="NJR80299.1"/>
    <property type="molecule type" value="Genomic_DNA"/>
</dbReference>
<reference evidence="7 8" key="1">
    <citation type="submission" date="2020-03" db="EMBL/GenBank/DDBJ databases">
        <authorList>
            <person name="Wang L."/>
            <person name="He N."/>
            <person name="Li Y."/>
            <person name="Fang Y."/>
            <person name="Zhang F."/>
        </authorList>
    </citation>
    <scope>NUCLEOTIDE SEQUENCE [LARGE SCALE GENOMIC DNA]</scope>
    <source>
        <strain evidence="7 8">36D10-4-7</strain>
    </source>
</reference>
<keyword evidence="8" id="KW-1185">Reference proteome</keyword>
<evidence type="ECO:0000259" key="6">
    <source>
        <dbReference type="PROSITE" id="PS50850"/>
    </source>
</evidence>
<dbReference type="Gene3D" id="1.20.1720.10">
    <property type="entry name" value="Multidrug resistance protein D"/>
    <property type="match status" value="1"/>
</dbReference>
<evidence type="ECO:0000256" key="1">
    <source>
        <dbReference type="ARBA" id="ARBA00004141"/>
    </source>
</evidence>
<feature type="transmembrane region" description="Helical" evidence="5">
    <location>
        <begin position="137"/>
        <end position="161"/>
    </location>
</feature>
<dbReference type="RefSeq" id="WP_168135854.1">
    <property type="nucleotide sequence ID" value="NZ_JAAVJH010000015.1"/>
</dbReference>
<protein>
    <submittedName>
        <fullName evidence="7">MFS transporter</fullName>
    </submittedName>
</protein>
<sequence>MDAGGASDRGDWAALAVLLLGAFLPILDFNVVNLAIPAIRSDLHASPSQLQLVMNVYMSTYAVLLITGGRLGDRYGRRRMFMLGLVGFTLASTLCGTARTPAWLIGGRMLQATTATVMAPQVISSIRHIFPGHRLRLALALYGATFGLAFVSGQVVGGLIVESRPFGLSWQPVFLVNVPLGLAALAGATLALEDTRSPNPQHLDLIGVAISSAALLSLVVPLTAGREAGWPAWCFASLAATPALVAAFVRWEVAVARRGGDPLVRVDLFRRPAMAFGAAIAAAFYTTSAMFMTIAILLQSGEHVAPAKSGLALMPMSASYFAVSLASASLAKRLGSAVTLLGMASQFAGLIVIGMGHGASGLGIPTAGLVLLGAGFGIIMPTIVGTVVGGVEPEHAGLAAGLVMSSLQVGASTGVAIVGGVFFATLGAGQHDDYRRAFATATFANAALVALGVLAALCLVFAERRAATHRAA</sequence>
<proteinExistence type="predicted"/>
<accession>A0ABX1CQW1</accession>
<keyword evidence="3 5" id="KW-1133">Transmembrane helix</keyword>
<evidence type="ECO:0000313" key="8">
    <source>
        <dbReference type="Proteomes" id="UP000732399"/>
    </source>
</evidence>
<keyword evidence="4 5" id="KW-0472">Membrane</keyword>
<feature type="transmembrane region" description="Helical" evidence="5">
    <location>
        <begin position="173"/>
        <end position="192"/>
    </location>
</feature>
<evidence type="ECO:0000256" key="2">
    <source>
        <dbReference type="ARBA" id="ARBA00022692"/>
    </source>
</evidence>
<dbReference type="CDD" id="cd17321">
    <property type="entry name" value="MFS_MMR_MDR_like"/>
    <property type="match status" value="1"/>
</dbReference>
<dbReference type="PANTHER" id="PTHR42718">
    <property type="entry name" value="MAJOR FACILITATOR SUPERFAMILY MULTIDRUG TRANSPORTER MFSC"/>
    <property type="match status" value="1"/>
</dbReference>
<dbReference type="InterPro" id="IPR020846">
    <property type="entry name" value="MFS_dom"/>
</dbReference>
<gene>
    <name evidence="7" type="ORF">HBH26_17090</name>
</gene>
<dbReference type="InterPro" id="IPR036259">
    <property type="entry name" value="MFS_trans_sf"/>
</dbReference>